<dbReference type="GO" id="GO:0046872">
    <property type="term" value="F:metal ion binding"/>
    <property type="evidence" value="ECO:0007669"/>
    <property type="project" value="UniProtKB-KW"/>
</dbReference>
<dbReference type="Pfam" id="PF00884">
    <property type="entry name" value="Sulfatase"/>
    <property type="match status" value="1"/>
</dbReference>
<name>A0A5B8VEW5_9BACT</name>
<evidence type="ECO:0000256" key="4">
    <source>
        <dbReference type="ARBA" id="ARBA00022837"/>
    </source>
</evidence>
<dbReference type="Gene3D" id="3.40.720.10">
    <property type="entry name" value="Alkaline Phosphatase, subunit A"/>
    <property type="match status" value="1"/>
</dbReference>
<protein>
    <submittedName>
        <fullName evidence="7">Sulfatase-like hydrolase/transferase</fullName>
    </submittedName>
</protein>
<keyword evidence="5" id="KW-0732">Signal</keyword>
<dbReference type="InterPro" id="IPR000917">
    <property type="entry name" value="Sulfatase_N"/>
</dbReference>
<keyword evidence="4" id="KW-0106">Calcium</keyword>
<dbReference type="EMBL" id="CP042435">
    <property type="protein sequence ID" value="QEC69859.1"/>
    <property type="molecule type" value="Genomic_DNA"/>
</dbReference>
<evidence type="ECO:0000313" key="7">
    <source>
        <dbReference type="EMBL" id="QEC69859.1"/>
    </source>
</evidence>
<dbReference type="KEGG" id="pgin:FRZ67_22100"/>
<dbReference type="GO" id="GO:0016740">
    <property type="term" value="F:transferase activity"/>
    <property type="evidence" value="ECO:0007669"/>
    <property type="project" value="UniProtKB-KW"/>
</dbReference>
<evidence type="ECO:0000256" key="2">
    <source>
        <dbReference type="ARBA" id="ARBA00022723"/>
    </source>
</evidence>
<reference evidence="7 8" key="1">
    <citation type="journal article" date="2016" name="Int. J. Syst. Evol. Microbiol.">
        <title>Panacibacter ginsenosidivorans gen. nov., sp. nov., with ginsenoside converting activity isolated from soil of a ginseng field.</title>
        <authorList>
            <person name="Siddiqi M.Z."/>
            <person name="Muhammad Shafi S."/>
            <person name="Choi K.D."/>
            <person name="Im W.T."/>
        </authorList>
    </citation>
    <scope>NUCLEOTIDE SEQUENCE [LARGE SCALE GENOMIC DNA]</scope>
    <source>
        <strain evidence="7 8">Gsoil1550</strain>
    </source>
</reference>
<dbReference type="InterPro" id="IPR050738">
    <property type="entry name" value="Sulfatase"/>
</dbReference>
<feature type="chain" id="PRO_5022834721" evidence="5">
    <location>
        <begin position="32"/>
        <end position="456"/>
    </location>
</feature>
<dbReference type="InterPro" id="IPR017850">
    <property type="entry name" value="Alkaline_phosphatase_core_sf"/>
</dbReference>
<organism evidence="7 8">
    <name type="scientific">Panacibacter ginsenosidivorans</name>
    <dbReference type="NCBI Taxonomy" id="1813871"/>
    <lineage>
        <taxon>Bacteria</taxon>
        <taxon>Pseudomonadati</taxon>
        <taxon>Bacteroidota</taxon>
        <taxon>Chitinophagia</taxon>
        <taxon>Chitinophagales</taxon>
        <taxon>Chitinophagaceae</taxon>
        <taxon>Panacibacter</taxon>
    </lineage>
</organism>
<keyword evidence="8" id="KW-1185">Reference proteome</keyword>
<gene>
    <name evidence="7" type="ORF">FRZ67_22100</name>
</gene>
<evidence type="ECO:0000259" key="6">
    <source>
        <dbReference type="Pfam" id="PF00884"/>
    </source>
</evidence>
<dbReference type="AlphaFoldDB" id="A0A5B8VEW5"/>
<dbReference type="SUPFAM" id="SSF53649">
    <property type="entry name" value="Alkaline phosphatase-like"/>
    <property type="match status" value="1"/>
</dbReference>
<dbReference type="PANTHER" id="PTHR42693">
    <property type="entry name" value="ARYLSULFATASE FAMILY MEMBER"/>
    <property type="match status" value="1"/>
</dbReference>
<feature type="domain" description="Sulfatase N-terminal" evidence="6">
    <location>
        <begin position="54"/>
        <end position="358"/>
    </location>
</feature>
<dbReference type="InterPro" id="IPR024607">
    <property type="entry name" value="Sulfatase_CS"/>
</dbReference>
<accession>A0A5B8VEW5</accession>
<feature type="signal peptide" evidence="5">
    <location>
        <begin position="1"/>
        <end position="31"/>
    </location>
</feature>
<keyword evidence="2" id="KW-0479">Metal-binding</keyword>
<keyword evidence="3 7" id="KW-0378">Hydrolase</keyword>
<evidence type="ECO:0000256" key="1">
    <source>
        <dbReference type="ARBA" id="ARBA00008779"/>
    </source>
</evidence>
<dbReference type="RefSeq" id="WP_147192735.1">
    <property type="nucleotide sequence ID" value="NZ_CP042435.1"/>
</dbReference>
<evidence type="ECO:0000256" key="3">
    <source>
        <dbReference type="ARBA" id="ARBA00022801"/>
    </source>
</evidence>
<dbReference type="OrthoDB" id="9764377at2"/>
<dbReference type="PROSITE" id="PS51257">
    <property type="entry name" value="PROKAR_LIPOPROTEIN"/>
    <property type="match status" value="1"/>
</dbReference>
<evidence type="ECO:0000256" key="5">
    <source>
        <dbReference type="SAM" id="SignalP"/>
    </source>
</evidence>
<keyword evidence="7" id="KW-0808">Transferase</keyword>
<evidence type="ECO:0000313" key="8">
    <source>
        <dbReference type="Proteomes" id="UP000321533"/>
    </source>
</evidence>
<dbReference type="PANTHER" id="PTHR42693:SF53">
    <property type="entry name" value="ENDO-4-O-SULFATASE"/>
    <property type="match status" value="1"/>
</dbReference>
<dbReference type="Proteomes" id="UP000321533">
    <property type="component" value="Chromosome"/>
</dbReference>
<proteinExistence type="inferred from homology"/>
<sequence>MKYPKLIHALSANSFLFLFLLFITASSCHKADELKPLQSIASDGEDASGAVTKPNIIVILGDDIGYFVPTADGGQTYSTPNIDKMAAKGMRFTQCYSSPLCAPSRFAIMTGKYNFRNYVDWGVMNPNEKTFGTLLRDAGYATYVAGKWELDGADSSIRSLGFPRYSVYNPSKTDPQGSRYKDPTIYTAGNYLPAALTQGKYGDDIFTDSVLNFVKQNRRKNFFVYFPITLCHYPYSPTPDDPEFASWNAKTSTPDTAFFPSMAKYMDKKVGQIMDSLAAWNLSKKTIVMFIGDNGTPHYIYYYVNGVRYEGQKGESTTAGTHVPLIVAWPGKIAPRQVNPNLVDFTDFLPTLADAAGITIPSTYGTIDGHSFYNQLVGLPTTPRDWIFCHYAPGTEGGNAYKRWTQDTTYKLYDSTGAFYNIITDPDEKSPIKPANRTAYQKQLVTKFQSIMDGLH</sequence>
<dbReference type="PROSITE" id="PS00523">
    <property type="entry name" value="SULFATASE_1"/>
    <property type="match status" value="1"/>
</dbReference>
<dbReference type="GO" id="GO:0004065">
    <property type="term" value="F:arylsulfatase activity"/>
    <property type="evidence" value="ECO:0007669"/>
    <property type="project" value="TreeGrafter"/>
</dbReference>
<comment type="similarity">
    <text evidence="1">Belongs to the sulfatase family.</text>
</comment>